<dbReference type="SMART" id="SM00278">
    <property type="entry name" value="HhH1"/>
    <property type="match status" value="2"/>
</dbReference>
<dbReference type="InterPro" id="IPR010994">
    <property type="entry name" value="RuvA_2-like"/>
</dbReference>
<dbReference type="NCBIfam" id="TIGR00426">
    <property type="entry name" value="competence protein ComEA helix-hairpin-helix repeat region"/>
    <property type="match status" value="1"/>
</dbReference>
<dbReference type="AlphaFoldDB" id="A0A5S3VDZ4"/>
<dbReference type="GO" id="GO:0015628">
    <property type="term" value="P:protein secretion by the type II secretion system"/>
    <property type="evidence" value="ECO:0007669"/>
    <property type="project" value="TreeGrafter"/>
</dbReference>
<protein>
    <submittedName>
        <fullName evidence="3">Competence protein</fullName>
    </submittedName>
</protein>
<dbReference type="Gene3D" id="1.10.150.280">
    <property type="entry name" value="AF1531-like domain"/>
    <property type="match status" value="1"/>
</dbReference>
<evidence type="ECO:0000313" key="3">
    <source>
        <dbReference type="EMBL" id="TMO70516.1"/>
    </source>
</evidence>
<evidence type="ECO:0000313" key="4">
    <source>
        <dbReference type="EMBL" id="TMO77618.1"/>
    </source>
</evidence>
<feature type="signal peptide" evidence="1">
    <location>
        <begin position="1"/>
        <end position="20"/>
    </location>
</feature>
<keyword evidence="1" id="KW-0732">Signal</keyword>
<dbReference type="InterPro" id="IPR004509">
    <property type="entry name" value="Competence_ComEA_HhH"/>
</dbReference>
<dbReference type="RefSeq" id="WP_138589658.1">
    <property type="nucleotide sequence ID" value="NZ_PNBW01000019.1"/>
</dbReference>
<dbReference type="PANTHER" id="PTHR21180:SF32">
    <property type="entry name" value="ENDONUCLEASE_EXONUCLEASE_PHOSPHATASE FAMILY DOMAIN-CONTAINING PROTEIN 1"/>
    <property type="match status" value="1"/>
</dbReference>
<evidence type="ECO:0000313" key="5">
    <source>
        <dbReference type="Proteomes" id="UP000307164"/>
    </source>
</evidence>
<dbReference type="OrthoDB" id="7510573at2"/>
<dbReference type="InterPro" id="IPR051675">
    <property type="entry name" value="Endo/Exo/Phosphatase_dom_1"/>
</dbReference>
<reference evidence="3 6" key="1">
    <citation type="submission" date="2018-01" db="EMBL/GenBank/DDBJ databases">
        <authorList>
            <person name="Paulsen S."/>
            <person name="Gram L.K."/>
        </authorList>
    </citation>
    <scope>NUCLEOTIDE SEQUENCE [LARGE SCALE GENOMIC DNA]</scope>
    <source>
        <strain evidence="3 6">S3790</strain>
        <strain evidence="4">S3895</strain>
    </source>
</reference>
<gene>
    <name evidence="3" type="ORF">CWC19_01480</name>
    <name evidence="4" type="ORF">CWC20_03250</name>
</gene>
<accession>A0A5S3VDZ4</accession>
<reference evidence="6" key="2">
    <citation type="submission" date="2019-06" db="EMBL/GenBank/DDBJ databases">
        <title>Co-occurence of chitin degradation, pigmentation and bioactivity in marine Pseudoalteromonas.</title>
        <authorList>
            <person name="Sonnenschein E.C."/>
            <person name="Bech P.K."/>
        </authorList>
    </citation>
    <scope>NUCLEOTIDE SEQUENCE [LARGE SCALE GENOMIC DNA]</scope>
    <source>
        <strain evidence="6">S3790</strain>
        <strain evidence="4">S3895</strain>
    </source>
</reference>
<dbReference type="EMBL" id="PNBX01000003">
    <property type="protein sequence ID" value="TMO70516.1"/>
    <property type="molecule type" value="Genomic_DNA"/>
</dbReference>
<dbReference type="InterPro" id="IPR003583">
    <property type="entry name" value="Hlx-hairpin-Hlx_DNA-bd_motif"/>
</dbReference>
<feature type="domain" description="Helix-hairpin-helix DNA-binding motif class 1" evidence="2">
    <location>
        <begin position="51"/>
        <end position="70"/>
    </location>
</feature>
<dbReference type="SUPFAM" id="SSF47781">
    <property type="entry name" value="RuvA domain 2-like"/>
    <property type="match status" value="1"/>
</dbReference>
<evidence type="ECO:0000256" key="1">
    <source>
        <dbReference type="SAM" id="SignalP"/>
    </source>
</evidence>
<name>A0A5S3VDZ4_9GAMM</name>
<dbReference type="GO" id="GO:0006281">
    <property type="term" value="P:DNA repair"/>
    <property type="evidence" value="ECO:0007669"/>
    <property type="project" value="InterPro"/>
</dbReference>
<dbReference type="Pfam" id="PF12836">
    <property type="entry name" value="HHH_3"/>
    <property type="match status" value="1"/>
</dbReference>
<evidence type="ECO:0000313" key="6">
    <source>
        <dbReference type="Proteomes" id="UP000307217"/>
    </source>
</evidence>
<proteinExistence type="predicted"/>
<dbReference type="Proteomes" id="UP000307164">
    <property type="component" value="Unassembled WGS sequence"/>
</dbReference>
<dbReference type="PANTHER" id="PTHR21180">
    <property type="entry name" value="ENDONUCLEASE/EXONUCLEASE/PHOSPHATASE FAMILY DOMAIN-CONTAINING PROTEIN 1"/>
    <property type="match status" value="1"/>
</dbReference>
<dbReference type="Proteomes" id="UP000307217">
    <property type="component" value="Unassembled WGS sequence"/>
</dbReference>
<comment type="caution">
    <text evidence="3">The sequence shown here is derived from an EMBL/GenBank/DDBJ whole genome shotgun (WGS) entry which is preliminary data.</text>
</comment>
<feature type="chain" id="PRO_5024333251" evidence="1">
    <location>
        <begin position="21"/>
        <end position="103"/>
    </location>
</feature>
<evidence type="ECO:0000259" key="2">
    <source>
        <dbReference type="SMART" id="SM00278"/>
    </source>
</evidence>
<organism evidence="3 6">
    <name type="scientific">Pseudoalteromonas aurantia</name>
    <dbReference type="NCBI Taxonomy" id="43654"/>
    <lineage>
        <taxon>Bacteria</taxon>
        <taxon>Pseudomonadati</taxon>
        <taxon>Pseudomonadota</taxon>
        <taxon>Gammaproteobacteria</taxon>
        <taxon>Alteromonadales</taxon>
        <taxon>Pseudoalteromonadaceae</taxon>
        <taxon>Pseudoalteromonas</taxon>
    </lineage>
</organism>
<sequence>MHIKRMLLITSLLFCTHSYAAENAPSLLTPKSQSDHIEHIRVINVNSAHLEELAALPGIGKKKAQAIIDYRIKHGNFFDLTSLSQVKGIGQGILGKLEGKVAF</sequence>
<dbReference type="GO" id="GO:0015627">
    <property type="term" value="C:type II protein secretion system complex"/>
    <property type="evidence" value="ECO:0007669"/>
    <property type="project" value="TreeGrafter"/>
</dbReference>
<feature type="domain" description="Helix-hairpin-helix DNA-binding motif class 1" evidence="2">
    <location>
        <begin position="81"/>
        <end position="100"/>
    </location>
</feature>
<dbReference type="GO" id="GO:0003677">
    <property type="term" value="F:DNA binding"/>
    <property type="evidence" value="ECO:0007669"/>
    <property type="project" value="InterPro"/>
</dbReference>
<reference evidence="3" key="3">
    <citation type="submission" date="2019-09" db="EMBL/GenBank/DDBJ databases">
        <title>Co-occurence of chitin degradation, pigmentation and bioactivity in marine Pseudoalteromonas.</title>
        <authorList>
            <person name="Sonnenschein E.C."/>
            <person name="Bech P.K."/>
        </authorList>
    </citation>
    <scope>NUCLEOTIDE SEQUENCE</scope>
    <source>
        <strain evidence="3">S3790</strain>
        <strain evidence="5">S3895</strain>
    </source>
</reference>
<keyword evidence="5" id="KW-1185">Reference proteome</keyword>
<dbReference type="EMBL" id="PNBW01000019">
    <property type="protein sequence ID" value="TMO77618.1"/>
    <property type="molecule type" value="Genomic_DNA"/>
</dbReference>